<evidence type="ECO:0000256" key="1">
    <source>
        <dbReference type="SAM" id="MobiDB-lite"/>
    </source>
</evidence>
<dbReference type="Proteomes" id="UP001305779">
    <property type="component" value="Unassembled WGS sequence"/>
</dbReference>
<protein>
    <recommendedName>
        <fullName evidence="4">F-box domain-containing protein</fullName>
    </recommendedName>
</protein>
<dbReference type="EMBL" id="JAXOVC010000007">
    <property type="protein sequence ID" value="KAK4499210.1"/>
    <property type="molecule type" value="Genomic_DNA"/>
</dbReference>
<dbReference type="InterPro" id="IPR038883">
    <property type="entry name" value="AN11006-like"/>
</dbReference>
<evidence type="ECO:0008006" key="4">
    <source>
        <dbReference type="Google" id="ProtNLM"/>
    </source>
</evidence>
<dbReference type="PANTHER" id="PTHR42085">
    <property type="entry name" value="F-BOX DOMAIN-CONTAINING PROTEIN"/>
    <property type="match status" value="1"/>
</dbReference>
<evidence type="ECO:0000313" key="2">
    <source>
        <dbReference type="EMBL" id="KAK4499210.1"/>
    </source>
</evidence>
<dbReference type="PANTHER" id="PTHR42085:SF1">
    <property type="entry name" value="F-BOX DOMAIN-CONTAINING PROTEIN"/>
    <property type="match status" value="1"/>
</dbReference>
<proteinExistence type="predicted"/>
<sequence>MSQDVLNELSGAGTRSATDTHAAVMSEDTNQQPPGSANGTPVDAAPPPEASNNNRCRLMELPRELRDEIFLLAVTEPKPVKLLICGRTVDDPIVLNSKLHRDGLTGLALSCTCRQFKQEVESVFYATNTFTLSRDYPWQAPVLDGPPFPLHKTSSFTVVFNLPDQRPPFWRDIEGKVSVGKTADKTLNVELSKNLTYECTCVVDRLARSCIGDDCVAKFVNGFMEQNLWSALWQHHDHSWKFYDETHCSVCGKY</sequence>
<organism evidence="2 3">
    <name type="scientific">Zasmidium cellare</name>
    <name type="common">Wine cellar mold</name>
    <name type="synonym">Racodium cellare</name>
    <dbReference type="NCBI Taxonomy" id="395010"/>
    <lineage>
        <taxon>Eukaryota</taxon>
        <taxon>Fungi</taxon>
        <taxon>Dikarya</taxon>
        <taxon>Ascomycota</taxon>
        <taxon>Pezizomycotina</taxon>
        <taxon>Dothideomycetes</taxon>
        <taxon>Dothideomycetidae</taxon>
        <taxon>Mycosphaerellales</taxon>
        <taxon>Mycosphaerellaceae</taxon>
        <taxon>Zasmidium</taxon>
    </lineage>
</organism>
<reference evidence="2 3" key="1">
    <citation type="journal article" date="2023" name="G3 (Bethesda)">
        <title>A chromosome-level genome assembly of Zasmidium syzygii isolated from banana leaves.</title>
        <authorList>
            <person name="van Westerhoven A.C."/>
            <person name="Mehrabi R."/>
            <person name="Talebi R."/>
            <person name="Steentjes M.B.F."/>
            <person name="Corcolon B."/>
            <person name="Chong P.A."/>
            <person name="Kema G.H.J."/>
            <person name="Seidl M.F."/>
        </authorList>
    </citation>
    <scope>NUCLEOTIDE SEQUENCE [LARGE SCALE GENOMIC DNA]</scope>
    <source>
        <strain evidence="2 3">P124</strain>
    </source>
</reference>
<evidence type="ECO:0000313" key="3">
    <source>
        <dbReference type="Proteomes" id="UP001305779"/>
    </source>
</evidence>
<feature type="region of interest" description="Disordered" evidence="1">
    <location>
        <begin position="1"/>
        <end position="54"/>
    </location>
</feature>
<accession>A0ABR0ED50</accession>
<feature type="compositionally biased region" description="Polar residues" evidence="1">
    <location>
        <begin position="27"/>
        <end position="39"/>
    </location>
</feature>
<comment type="caution">
    <text evidence="2">The sequence shown here is derived from an EMBL/GenBank/DDBJ whole genome shotgun (WGS) entry which is preliminary data.</text>
</comment>
<name>A0ABR0ED50_ZASCE</name>
<gene>
    <name evidence="2" type="ORF">PRZ48_009723</name>
</gene>
<keyword evidence="3" id="KW-1185">Reference proteome</keyword>